<name>A0A6J8A9V3_MYTCO</name>
<evidence type="ECO:0000313" key="3">
    <source>
        <dbReference type="Proteomes" id="UP000507470"/>
    </source>
</evidence>
<sequence>MKCKVCHGTFRASSCDKYMRAVMLLKTDSELKKVSKDLSHVLDMLMESLLKDPEEDDQQLGQIQETSTLSVIGEAVSMSVDVGVNDDIDDVTPVTPPCSSLLSSQDLYQPEVLKPLPRYPLNIEHQACSKCDRLAVTVENLQKQILDQNNNIYQLHSRLYQSLEEKFRGSLKEADSWDSCLTICQSADLNKLINLPMTPKSDHDSPGIDKHKKSKDLSHVLDMLMESLLKDPEEDDQQLGQIQETSTLSVIGEAVSMSVDVGVNDDIDDVTPVTPPCSSTPVLSRLYQPEVLKPLPRYPLNIEHQACSKCDRLAVTVENLQKQILDQNNNIYQLHSRLYQSLEEKFRGSLKKADSWDSCLTICQSADLNKLINLPMTPKSDHDSPGIDKHKRHRHLETDAGSSTEAKDQPVFRVKNDEMTNQHHEHV</sequence>
<gene>
    <name evidence="2" type="ORF">MCOR_5695</name>
</gene>
<protein>
    <submittedName>
        <fullName evidence="2">Uncharacterized protein</fullName>
    </submittedName>
</protein>
<dbReference type="EMBL" id="CACVKT020001065">
    <property type="protein sequence ID" value="CAC5364758.1"/>
    <property type="molecule type" value="Genomic_DNA"/>
</dbReference>
<evidence type="ECO:0000313" key="2">
    <source>
        <dbReference type="EMBL" id="CAC5364758.1"/>
    </source>
</evidence>
<evidence type="ECO:0000256" key="1">
    <source>
        <dbReference type="SAM" id="MobiDB-lite"/>
    </source>
</evidence>
<dbReference type="Proteomes" id="UP000507470">
    <property type="component" value="Unassembled WGS sequence"/>
</dbReference>
<feature type="compositionally biased region" description="Basic and acidic residues" evidence="1">
    <location>
        <begin position="379"/>
        <end position="388"/>
    </location>
</feature>
<keyword evidence="3" id="KW-1185">Reference proteome</keyword>
<accession>A0A6J8A9V3</accession>
<proteinExistence type="predicted"/>
<feature type="region of interest" description="Disordered" evidence="1">
    <location>
        <begin position="374"/>
        <end position="427"/>
    </location>
</feature>
<dbReference type="AlphaFoldDB" id="A0A6J8A9V3"/>
<organism evidence="2 3">
    <name type="scientific">Mytilus coruscus</name>
    <name type="common">Sea mussel</name>
    <dbReference type="NCBI Taxonomy" id="42192"/>
    <lineage>
        <taxon>Eukaryota</taxon>
        <taxon>Metazoa</taxon>
        <taxon>Spiralia</taxon>
        <taxon>Lophotrochozoa</taxon>
        <taxon>Mollusca</taxon>
        <taxon>Bivalvia</taxon>
        <taxon>Autobranchia</taxon>
        <taxon>Pteriomorphia</taxon>
        <taxon>Mytilida</taxon>
        <taxon>Mytiloidea</taxon>
        <taxon>Mytilidae</taxon>
        <taxon>Mytilinae</taxon>
        <taxon>Mytilus</taxon>
    </lineage>
</organism>
<reference evidence="2 3" key="1">
    <citation type="submission" date="2020-06" db="EMBL/GenBank/DDBJ databases">
        <authorList>
            <person name="Li R."/>
            <person name="Bekaert M."/>
        </authorList>
    </citation>
    <scope>NUCLEOTIDE SEQUENCE [LARGE SCALE GENOMIC DNA]</scope>
    <source>
        <strain evidence="3">wild</strain>
    </source>
</reference>
<feature type="compositionally biased region" description="Basic and acidic residues" evidence="1">
    <location>
        <begin position="405"/>
        <end position="427"/>
    </location>
</feature>